<dbReference type="eggNOG" id="COG0561">
    <property type="taxonomic scope" value="Bacteria"/>
</dbReference>
<protein>
    <submittedName>
        <fullName evidence="1">Cof-like hydrolase</fullName>
    </submittedName>
</protein>
<dbReference type="PANTHER" id="PTHR10000:SF25">
    <property type="entry name" value="PHOSPHATASE YKRA-RELATED"/>
    <property type="match status" value="1"/>
</dbReference>
<dbReference type="InterPro" id="IPR036412">
    <property type="entry name" value="HAD-like_sf"/>
</dbReference>
<dbReference type="InterPro" id="IPR006379">
    <property type="entry name" value="HAD-SF_hydro_IIB"/>
</dbReference>
<evidence type="ECO:0000313" key="1">
    <source>
        <dbReference type="EMBL" id="EJD65308.1"/>
    </source>
</evidence>
<dbReference type="Gene3D" id="3.30.1240.10">
    <property type="match status" value="1"/>
</dbReference>
<sequence length="270" mass="30273">MLYSYTMRTITSVFFDIDGTLTSFATNDVPRSARDAVEICRQKGIKTALATGRSPQELQAVQRTLDMDFDGCVCMTGQIAYDGKGTYRDEYLKHEEIELFISYLQDHPDISVHFSERDYGYFNRIGAEVTKLYKDLGGTVDKAVIDDPMRALDHNIYQFSMFVPLDVERELDTMFTHIRPVRWHPDFADFIPADGGKDKGIQAMLDAWGLSREGCVVFGDGGNDIDMLDYAGIGVAMGNAHLSVKSHADYVTQSVDDDGVYKALEHFGIV</sequence>
<evidence type="ECO:0000313" key="2">
    <source>
        <dbReference type="Proteomes" id="UP000006415"/>
    </source>
</evidence>
<keyword evidence="2" id="KW-1185">Reference proteome</keyword>
<dbReference type="STRING" id="857290.HMPREF9156_00072"/>
<dbReference type="Pfam" id="PF08282">
    <property type="entry name" value="Hydrolase_3"/>
    <property type="match status" value="1"/>
</dbReference>
<dbReference type="HOGENOM" id="CLU_044146_7_0_11"/>
<dbReference type="PROSITE" id="PS01229">
    <property type="entry name" value="COF_2"/>
    <property type="match status" value="1"/>
</dbReference>
<reference evidence="1 2" key="1">
    <citation type="submission" date="2012-01" db="EMBL/GenBank/DDBJ databases">
        <title>The Genome Sequence of Scardovia wiggsiae F0424.</title>
        <authorList>
            <consortium name="The Broad Institute Genome Sequencing Platform"/>
            <person name="Earl A."/>
            <person name="Ward D."/>
            <person name="Feldgarden M."/>
            <person name="Gevers D."/>
            <person name="Izard J."/>
            <person name="Ganesan A."/>
            <person name="Baranova O.V."/>
            <person name="Blanton J.M."/>
            <person name="Tanner A.C."/>
            <person name="Mathney J."/>
            <person name="Dewhirst F.E."/>
            <person name="Young S.K."/>
            <person name="Zeng Q."/>
            <person name="Gargeya S."/>
            <person name="Fitzgerald M."/>
            <person name="Haas B."/>
            <person name="Abouelleil A."/>
            <person name="Alvarado L."/>
            <person name="Arachchi H.M."/>
            <person name="Berlin A."/>
            <person name="Chapman S.B."/>
            <person name="Gearin G."/>
            <person name="Goldberg J."/>
            <person name="Griggs A."/>
            <person name="Gujja S."/>
            <person name="Hansen M."/>
            <person name="Heiman D."/>
            <person name="Howarth C."/>
            <person name="Larimer J."/>
            <person name="Lui A."/>
            <person name="MacDonald P.J.P."/>
            <person name="McCowen C."/>
            <person name="Montmayeur A."/>
            <person name="Murphy C."/>
            <person name="Neiman D."/>
            <person name="Pearson M."/>
            <person name="Priest M."/>
            <person name="Roberts A."/>
            <person name="Saif S."/>
            <person name="Shea T."/>
            <person name="Sisk P."/>
            <person name="Stolte C."/>
            <person name="Sykes S."/>
            <person name="Wortman J."/>
            <person name="Nusbaum C."/>
            <person name="Birren B."/>
        </authorList>
    </citation>
    <scope>NUCLEOTIDE SEQUENCE [LARGE SCALE GENOMIC DNA]</scope>
    <source>
        <strain evidence="1 2">F0424</strain>
    </source>
</reference>
<name>J0DG50_9BIFI</name>
<dbReference type="EMBL" id="AGZS01000001">
    <property type="protein sequence ID" value="EJD65308.1"/>
    <property type="molecule type" value="Genomic_DNA"/>
</dbReference>
<dbReference type="SFLD" id="SFLDG01140">
    <property type="entry name" value="C2.B:_Phosphomannomutase_and_P"/>
    <property type="match status" value="1"/>
</dbReference>
<keyword evidence="1" id="KW-0378">Hydrolase</keyword>
<gene>
    <name evidence="1" type="ORF">HMPREF9156_00072</name>
</gene>
<dbReference type="SUPFAM" id="SSF56784">
    <property type="entry name" value="HAD-like"/>
    <property type="match status" value="1"/>
</dbReference>
<dbReference type="OrthoDB" id="3180855at2"/>
<dbReference type="GO" id="GO:0016791">
    <property type="term" value="F:phosphatase activity"/>
    <property type="evidence" value="ECO:0007669"/>
    <property type="project" value="TreeGrafter"/>
</dbReference>
<dbReference type="NCBIfam" id="TIGR01484">
    <property type="entry name" value="HAD-SF-IIB"/>
    <property type="match status" value="1"/>
</dbReference>
<dbReference type="AlphaFoldDB" id="J0DG50"/>
<accession>J0DG50</accession>
<proteinExistence type="predicted"/>
<dbReference type="NCBIfam" id="TIGR00099">
    <property type="entry name" value="Cof-subfamily"/>
    <property type="match status" value="1"/>
</dbReference>
<dbReference type="InterPro" id="IPR023214">
    <property type="entry name" value="HAD_sf"/>
</dbReference>
<dbReference type="PANTHER" id="PTHR10000">
    <property type="entry name" value="PHOSPHOSERINE PHOSPHATASE"/>
    <property type="match status" value="1"/>
</dbReference>
<dbReference type="Gene3D" id="3.40.50.1000">
    <property type="entry name" value="HAD superfamily/HAD-like"/>
    <property type="match status" value="1"/>
</dbReference>
<dbReference type="GO" id="GO:0005829">
    <property type="term" value="C:cytosol"/>
    <property type="evidence" value="ECO:0007669"/>
    <property type="project" value="TreeGrafter"/>
</dbReference>
<comment type="caution">
    <text evidence="1">The sequence shown here is derived from an EMBL/GenBank/DDBJ whole genome shotgun (WGS) entry which is preliminary data.</text>
</comment>
<dbReference type="GO" id="GO:0000287">
    <property type="term" value="F:magnesium ion binding"/>
    <property type="evidence" value="ECO:0007669"/>
    <property type="project" value="TreeGrafter"/>
</dbReference>
<dbReference type="InterPro" id="IPR000150">
    <property type="entry name" value="Cof"/>
</dbReference>
<dbReference type="Proteomes" id="UP000006415">
    <property type="component" value="Unassembled WGS sequence"/>
</dbReference>
<organism evidence="1 2">
    <name type="scientific">Scardovia wiggsiae F0424</name>
    <dbReference type="NCBI Taxonomy" id="857290"/>
    <lineage>
        <taxon>Bacteria</taxon>
        <taxon>Bacillati</taxon>
        <taxon>Actinomycetota</taxon>
        <taxon>Actinomycetes</taxon>
        <taxon>Bifidobacteriales</taxon>
        <taxon>Bifidobacteriaceae</taxon>
        <taxon>Scardovia</taxon>
    </lineage>
</organism>
<dbReference type="SFLD" id="SFLDS00003">
    <property type="entry name" value="Haloacid_Dehalogenase"/>
    <property type="match status" value="1"/>
</dbReference>